<gene>
    <name evidence="5" type="ORF">KOF26_08435</name>
</gene>
<dbReference type="InterPro" id="IPR018060">
    <property type="entry name" value="HTH_AraC"/>
</dbReference>
<evidence type="ECO:0000313" key="6">
    <source>
        <dbReference type="Proteomes" id="UP000776276"/>
    </source>
</evidence>
<keyword evidence="2" id="KW-0238">DNA-binding</keyword>
<comment type="caution">
    <text evidence="5">The sequence shown here is derived from an EMBL/GenBank/DDBJ whole genome shotgun (WGS) entry which is preliminary data.</text>
</comment>
<evidence type="ECO:0000256" key="2">
    <source>
        <dbReference type="ARBA" id="ARBA00023125"/>
    </source>
</evidence>
<evidence type="ECO:0000256" key="3">
    <source>
        <dbReference type="ARBA" id="ARBA00023163"/>
    </source>
</evidence>
<keyword evidence="3" id="KW-0804">Transcription</keyword>
<feature type="domain" description="HTH araC/xylS-type" evidence="4">
    <location>
        <begin position="239"/>
        <end position="337"/>
    </location>
</feature>
<dbReference type="EMBL" id="JAHKRT010000004">
    <property type="protein sequence ID" value="MBU3077889.1"/>
    <property type="molecule type" value="Genomic_DNA"/>
</dbReference>
<dbReference type="PROSITE" id="PS01124">
    <property type="entry name" value="HTH_ARAC_FAMILY_2"/>
    <property type="match status" value="1"/>
</dbReference>
<evidence type="ECO:0000313" key="5">
    <source>
        <dbReference type="EMBL" id="MBU3077889.1"/>
    </source>
</evidence>
<dbReference type="SMART" id="SM00342">
    <property type="entry name" value="HTH_ARAC"/>
    <property type="match status" value="1"/>
</dbReference>
<dbReference type="InterPro" id="IPR050204">
    <property type="entry name" value="AraC_XylS_family_regulators"/>
</dbReference>
<reference evidence="5 6" key="1">
    <citation type="submission" date="2021-06" db="EMBL/GenBank/DDBJ databases">
        <title>Sphingomonas sp. XMGL2, whole genome shotgun sequencing project.</title>
        <authorList>
            <person name="Zhao G."/>
            <person name="Shen L."/>
        </authorList>
    </citation>
    <scope>NUCLEOTIDE SEQUENCE [LARGE SCALE GENOMIC DNA]</scope>
    <source>
        <strain evidence="5 6">XMGL2</strain>
    </source>
</reference>
<evidence type="ECO:0000256" key="1">
    <source>
        <dbReference type="ARBA" id="ARBA00023015"/>
    </source>
</evidence>
<name>A0ABS6BKV7_9SPHN</name>
<protein>
    <submittedName>
        <fullName evidence="5">AraC family transcriptional regulator</fullName>
    </submittedName>
</protein>
<accession>A0ABS6BKV7</accession>
<proteinExistence type="predicted"/>
<dbReference type="SUPFAM" id="SSF46689">
    <property type="entry name" value="Homeodomain-like"/>
    <property type="match status" value="2"/>
</dbReference>
<dbReference type="InterPro" id="IPR020449">
    <property type="entry name" value="Tscrpt_reg_AraC-type_HTH"/>
</dbReference>
<dbReference type="PRINTS" id="PR00032">
    <property type="entry name" value="HTHARAC"/>
</dbReference>
<dbReference type="InterPro" id="IPR009057">
    <property type="entry name" value="Homeodomain-like_sf"/>
</dbReference>
<evidence type="ECO:0000259" key="4">
    <source>
        <dbReference type="PROSITE" id="PS01124"/>
    </source>
</evidence>
<sequence length="338" mass="37229">MQRLQMSDHEKDPSFLRPGTAEAFLAGTAGVGRPPARQAANDDAVGDVASRILFVSEAIAPVVDSRGLGWSDVFATRVQEAPHNTIYGVTSVYWVTMPLTPSIVSRRLNGEDQEGAQNAFAINIAAPNSRKVVELGAETELLHFFLNPGLVDEIASELADRTLRDVPLRPVFNAADTELSELLGSIKRTLAAGHGGSRLKMDYLSRALCVDLLTRYAMEPIPTSGFRPMLEGLSARQIALVQDYLHCHLATDIRIDDLASLCGVSRTAFSNRFRVSKGVSPYQYVMELRLEKAKRLLGEGRMSIAEIAFACGFSDQAHFTTVFGRRTGYRPLEYRNRR</sequence>
<dbReference type="PANTHER" id="PTHR46796:SF6">
    <property type="entry name" value="ARAC SUBFAMILY"/>
    <property type="match status" value="1"/>
</dbReference>
<dbReference type="Proteomes" id="UP000776276">
    <property type="component" value="Unassembled WGS sequence"/>
</dbReference>
<dbReference type="Gene3D" id="1.10.10.60">
    <property type="entry name" value="Homeodomain-like"/>
    <property type="match status" value="2"/>
</dbReference>
<dbReference type="Pfam" id="PF12833">
    <property type="entry name" value="HTH_18"/>
    <property type="match status" value="1"/>
</dbReference>
<organism evidence="5 6">
    <name type="scientific">Sphingomonas quercus</name>
    <dbReference type="NCBI Taxonomy" id="2842451"/>
    <lineage>
        <taxon>Bacteria</taxon>
        <taxon>Pseudomonadati</taxon>
        <taxon>Pseudomonadota</taxon>
        <taxon>Alphaproteobacteria</taxon>
        <taxon>Sphingomonadales</taxon>
        <taxon>Sphingomonadaceae</taxon>
        <taxon>Sphingomonas</taxon>
    </lineage>
</organism>
<dbReference type="PANTHER" id="PTHR46796">
    <property type="entry name" value="HTH-TYPE TRANSCRIPTIONAL ACTIVATOR RHAS-RELATED"/>
    <property type="match status" value="1"/>
</dbReference>
<keyword evidence="6" id="KW-1185">Reference proteome</keyword>
<keyword evidence="1" id="KW-0805">Transcription regulation</keyword>